<proteinExistence type="predicted"/>
<evidence type="ECO:0000256" key="4">
    <source>
        <dbReference type="ARBA" id="ARBA00022833"/>
    </source>
</evidence>
<evidence type="ECO:0000256" key="2">
    <source>
        <dbReference type="ARBA" id="ARBA00022679"/>
    </source>
</evidence>
<evidence type="ECO:0008006" key="7">
    <source>
        <dbReference type="Google" id="ProtNLM"/>
    </source>
</evidence>
<keyword evidence="6" id="KW-1185">Reference proteome</keyword>
<dbReference type="InterPro" id="IPR013785">
    <property type="entry name" value="Aldolase_TIM"/>
</dbReference>
<organism evidence="5 6">
    <name type="scientific">Eubacterium ramulus ATCC 29099</name>
    <dbReference type="NCBI Taxonomy" id="1256908"/>
    <lineage>
        <taxon>Bacteria</taxon>
        <taxon>Bacillati</taxon>
        <taxon>Bacillota</taxon>
        <taxon>Clostridia</taxon>
        <taxon>Eubacteriales</taxon>
        <taxon>Eubacteriaceae</taxon>
        <taxon>Eubacterium</taxon>
    </lineage>
</organism>
<comment type="cofactor">
    <cofactor evidence="1">
        <name>Zn(2+)</name>
        <dbReference type="ChEBI" id="CHEBI:29105"/>
    </cofactor>
</comment>
<dbReference type="GO" id="GO:0043720">
    <property type="term" value="F:3-keto-5-aminohexanoate cleavage activity"/>
    <property type="evidence" value="ECO:0007669"/>
    <property type="project" value="InterPro"/>
</dbReference>
<dbReference type="Proteomes" id="UP000016608">
    <property type="component" value="Unassembled WGS sequence"/>
</dbReference>
<sequence>MKTWGAIHQKSVKSISVNSALYVLYNVLGKRRGEVNAMEKLIITACICGAEVTKEHNPAVPYTVEEIAKEAKSAYDAGASIIHLHVREDDGTPTQSKERFEACINAIKEVCPDVIIQPSTGGAVGMSNEERLAPTTLRPEMATLDCGTCNFGGDEIFVNTENMIIDFANTMNEYGIKPEIEVFDKGMVDMAIRLHKKGYIKAPMHFDFVMGVNGGISGEPRDLLFMANSIPAGSTWTVSGVGRFEYPMVTMGILMGGHVRVGFEDNVYIEKGKLAASNGEMVEKVVRLAKELGRPVATPAEAREILGLK</sequence>
<dbReference type="Gene3D" id="3.20.20.70">
    <property type="entry name" value="Aldolase class I"/>
    <property type="match status" value="1"/>
</dbReference>
<dbReference type="PATRIC" id="fig|1256908.3.peg.1726"/>
<dbReference type="EMBL" id="AWVJ01000115">
    <property type="protein sequence ID" value="ERK46210.1"/>
    <property type="molecule type" value="Genomic_DNA"/>
</dbReference>
<evidence type="ECO:0000313" key="5">
    <source>
        <dbReference type="EMBL" id="ERK46210.1"/>
    </source>
</evidence>
<dbReference type="GO" id="GO:0046872">
    <property type="term" value="F:metal ion binding"/>
    <property type="evidence" value="ECO:0007669"/>
    <property type="project" value="UniProtKB-KW"/>
</dbReference>
<keyword evidence="2" id="KW-0808">Transferase</keyword>
<reference evidence="5 6" key="1">
    <citation type="submission" date="2013-06" db="EMBL/GenBank/DDBJ databases">
        <authorList>
            <person name="Weinstock G."/>
            <person name="Sodergren E."/>
            <person name="Lobos E.A."/>
            <person name="Fulton L."/>
            <person name="Fulton R."/>
            <person name="Courtney L."/>
            <person name="Fronick C."/>
            <person name="O'Laughlin M."/>
            <person name="Godfrey J."/>
            <person name="Wilson R.M."/>
            <person name="Miner T."/>
            <person name="Farmer C."/>
            <person name="Delehaunty K."/>
            <person name="Cordes M."/>
            <person name="Minx P."/>
            <person name="Tomlinson C."/>
            <person name="Chen J."/>
            <person name="Wollam A."/>
            <person name="Pepin K.H."/>
            <person name="Bhonagiri V."/>
            <person name="Zhang X."/>
            <person name="Warren W."/>
            <person name="Mitreva M."/>
            <person name="Mardis E.R."/>
            <person name="Wilson R.K."/>
        </authorList>
    </citation>
    <scope>NUCLEOTIDE SEQUENCE [LARGE SCALE GENOMIC DNA]</scope>
    <source>
        <strain evidence="5 6">ATCC 29099</strain>
    </source>
</reference>
<evidence type="ECO:0000256" key="3">
    <source>
        <dbReference type="ARBA" id="ARBA00022723"/>
    </source>
</evidence>
<evidence type="ECO:0000256" key="1">
    <source>
        <dbReference type="ARBA" id="ARBA00001947"/>
    </source>
</evidence>
<dbReference type="AlphaFoldDB" id="U2P6S0"/>
<dbReference type="Pfam" id="PF05853">
    <property type="entry name" value="BKACE"/>
    <property type="match status" value="1"/>
</dbReference>
<dbReference type="HOGENOM" id="CLU_065536_2_0_9"/>
<accession>U2P6S0</accession>
<dbReference type="eggNOG" id="COG3246">
    <property type="taxonomic scope" value="Bacteria"/>
</dbReference>
<comment type="caution">
    <text evidence="5">The sequence shown here is derived from an EMBL/GenBank/DDBJ whole genome shotgun (WGS) entry which is preliminary data.</text>
</comment>
<dbReference type="PANTHER" id="PTHR37418">
    <property type="entry name" value="3-KETO-5-AMINOHEXANOATE CLEAVAGE ENZYME-RELATED"/>
    <property type="match status" value="1"/>
</dbReference>
<gene>
    <name evidence="5" type="ORF">HMPREF0373_01864</name>
</gene>
<dbReference type="InterPro" id="IPR008567">
    <property type="entry name" value="BKACE"/>
</dbReference>
<protein>
    <recommendedName>
        <fullName evidence="7">3-keto-5-aminohexanoate cleavage enzyme</fullName>
    </recommendedName>
</protein>
<dbReference type="PANTHER" id="PTHR37418:SF2">
    <property type="entry name" value="3-KETO-5-AMINOHEXANOATE CLEAVAGE ENZYME"/>
    <property type="match status" value="1"/>
</dbReference>
<name>U2P6S0_EUBRA</name>
<keyword evidence="3" id="KW-0479">Metal-binding</keyword>
<evidence type="ECO:0000313" key="6">
    <source>
        <dbReference type="Proteomes" id="UP000016608"/>
    </source>
</evidence>
<keyword evidence="4" id="KW-0862">Zinc</keyword>